<gene>
    <name evidence="3" type="ORF">GCM10023144_14280</name>
</gene>
<name>A0ABP8GQC9_9BURK</name>
<reference evidence="4" key="1">
    <citation type="journal article" date="2019" name="Int. J. Syst. Evol. Microbiol.">
        <title>The Global Catalogue of Microorganisms (GCM) 10K type strain sequencing project: providing services to taxonomists for standard genome sequencing and annotation.</title>
        <authorList>
            <consortium name="The Broad Institute Genomics Platform"/>
            <consortium name="The Broad Institute Genome Sequencing Center for Infectious Disease"/>
            <person name="Wu L."/>
            <person name="Ma J."/>
        </authorList>
    </citation>
    <scope>NUCLEOTIDE SEQUENCE [LARGE SCALE GENOMIC DNA]</scope>
    <source>
        <strain evidence="4">JCM 17666</strain>
    </source>
</reference>
<evidence type="ECO:0000313" key="3">
    <source>
        <dbReference type="EMBL" id="GAA4328452.1"/>
    </source>
</evidence>
<dbReference type="Gene3D" id="3.40.190.10">
    <property type="entry name" value="Periplasmic binding protein-like II"/>
    <property type="match status" value="1"/>
</dbReference>
<keyword evidence="2" id="KW-0732">Signal</keyword>
<proteinExistence type="inferred from homology"/>
<dbReference type="PANTHER" id="PTHR42928">
    <property type="entry name" value="TRICARBOXYLATE-BINDING PROTEIN"/>
    <property type="match status" value="1"/>
</dbReference>
<dbReference type="Pfam" id="PF03401">
    <property type="entry name" value="TctC"/>
    <property type="match status" value="1"/>
</dbReference>
<dbReference type="InterPro" id="IPR042100">
    <property type="entry name" value="Bug_dom1"/>
</dbReference>
<accession>A0ABP8GQC9</accession>
<dbReference type="EMBL" id="BAABFO010000005">
    <property type="protein sequence ID" value="GAA4328452.1"/>
    <property type="molecule type" value="Genomic_DNA"/>
</dbReference>
<comment type="similarity">
    <text evidence="1">Belongs to the UPF0065 (bug) family.</text>
</comment>
<feature type="chain" id="PRO_5047436833" evidence="2">
    <location>
        <begin position="20"/>
        <end position="319"/>
    </location>
</feature>
<feature type="signal peptide" evidence="2">
    <location>
        <begin position="1"/>
        <end position="19"/>
    </location>
</feature>
<dbReference type="InterPro" id="IPR005064">
    <property type="entry name" value="BUG"/>
</dbReference>
<sequence>MLAAAAAPAAAAFARGAAAQDTWPSKPIRFVLPFAAGGSADVIARNIAQKLSPLLGQPIVVDNRTGAGGAIGTAAVARAEPDGYTWLMVNNNTLIFNIALYPKLSYDPLKDFTHVAEIATVPMLLVVNPSLPVKTLPEFIAYAKAHPGKLNYGTAGVGSGGHIATAYFASAAGVELTHVPYQGSSGSLPDLLGGRLQLTMTGSGALPYVRNGQLRALAVTSAKRVPYAPDVPTVAETLPGFEFVLWYGLSLPAGTPAPIAQRINRELAKVMAMPDIVEGLSKDGTFPAPSASPEAFTQYVKDEIGQWVPILKKAGITQA</sequence>
<dbReference type="Proteomes" id="UP001501671">
    <property type="component" value="Unassembled WGS sequence"/>
</dbReference>
<comment type="caution">
    <text evidence="3">The sequence shown here is derived from an EMBL/GenBank/DDBJ whole genome shotgun (WGS) entry which is preliminary data.</text>
</comment>
<evidence type="ECO:0000256" key="2">
    <source>
        <dbReference type="SAM" id="SignalP"/>
    </source>
</evidence>
<evidence type="ECO:0000313" key="4">
    <source>
        <dbReference type="Proteomes" id="UP001501671"/>
    </source>
</evidence>
<dbReference type="PANTHER" id="PTHR42928:SF5">
    <property type="entry name" value="BLR1237 PROTEIN"/>
    <property type="match status" value="1"/>
</dbReference>
<dbReference type="SUPFAM" id="SSF53850">
    <property type="entry name" value="Periplasmic binding protein-like II"/>
    <property type="match status" value="1"/>
</dbReference>
<protein>
    <submittedName>
        <fullName evidence="3">Tripartite tricarboxylate transporter substrate binding protein</fullName>
    </submittedName>
</protein>
<dbReference type="Gene3D" id="3.40.190.150">
    <property type="entry name" value="Bordetella uptake gene, domain 1"/>
    <property type="match status" value="1"/>
</dbReference>
<dbReference type="PIRSF" id="PIRSF017082">
    <property type="entry name" value="YflP"/>
    <property type="match status" value="1"/>
</dbReference>
<dbReference type="CDD" id="cd13578">
    <property type="entry name" value="PBP2_Bug27"/>
    <property type="match status" value="1"/>
</dbReference>
<keyword evidence="4" id="KW-1185">Reference proteome</keyword>
<organism evidence="3 4">
    <name type="scientific">Pigmentiphaga soli</name>
    <dbReference type="NCBI Taxonomy" id="1007095"/>
    <lineage>
        <taxon>Bacteria</taxon>
        <taxon>Pseudomonadati</taxon>
        <taxon>Pseudomonadota</taxon>
        <taxon>Betaproteobacteria</taxon>
        <taxon>Burkholderiales</taxon>
        <taxon>Alcaligenaceae</taxon>
        <taxon>Pigmentiphaga</taxon>
    </lineage>
</organism>
<evidence type="ECO:0000256" key="1">
    <source>
        <dbReference type="ARBA" id="ARBA00006987"/>
    </source>
</evidence>